<reference evidence="1 2" key="1">
    <citation type="journal article" date="2019" name="Mol. Ecol. Resour.">
        <title>Chromosome-level genome assembly of Triplophysa tibetana, a fish adapted to the harsh high-altitude environment of the Tibetan Plateau.</title>
        <authorList>
            <person name="Yang X."/>
            <person name="Liu H."/>
            <person name="Ma Z."/>
            <person name="Zou Y."/>
            <person name="Zou M."/>
            <person name="Mao Y."/>
            <person name="Li X."/>
            <person name="Wang H."/>
            <person name="Chen T."/>
            <person name="Wang W."/>
            <person name="Yang R."/>
        </authorList>
    </citation>
    <scope>NUCLEOTIDE SEQUENCE [LARGE SCALE GENOMIC DNA]</scope>
    <source>
        <strain evidence="1">TTIB1903HZAU</strain>
        <tissue evidence="1">Muscle</tissue>
    </source>
</reference>
<comment type="caution">
    <text evidence="1">The sequence shown here is derived from an EMBL/GenBank/DDBJ whole genome shotgun (WGS) entry which is preliminary data.</text>
</comment>
<name>A0A5A9PVN6_9TELE</name>
<proteinExistence type="predicted"/>
<protein>
    <submittedName>
        <fullName evidence="1">Uncharacterized protein</fullName>
    </submittedName>
</protein>
<dbReference type="AlphaFoldDB" id="A0A5A9PVN6"/>
<evidence type="ECO:0000313" key="2">
    <source>
        <dbReference type="Proteomes" id="UP000324632"/>
    </source>
</evidence>
<evidence type="ECO:0000313" key="1">
    <source>
        <dbReference type="EMBL" id="KAA0724886.1"/>
    </source>
</evidence>
<keyword evidence="2" id="KW-1185">Reference proteome</keyword>
<dbReference type="EMBL" id="SOYY01000001">
    <property type="protein sequence ID" value="KAA0724886.1"/>
    <property type="molecule type" value="Genomic_DNA"/>
</dbReference>
<gene>
    <name evidence="1" type="ORF">E1301_Tti014832</name>
</gene>
<organism evidence="1 2">
    <name type="scientific">Triplophysa tibetana</name>
    <dbReference type="NCBI Taxonomy" id="1572043"/>
    <lineage>
        <taxon>Eukaryota</taxon>
        <taxon>Metazoa</taxon>
        <taxon>Chordata</taxon>
        <taxon>Craniata</taxon>
        <taxon>Vertebrata</taxon>
        <taxon>Euteleostomi</taxon>
        <taxon>Actinopterygii</taxon>
        <taxon>Neopterygii</taxon>
        <taxon>Teleostei</taxon>
        <taxon>Ostariophysi</taxon>
        <taxon>Cypriniformes</taxon>
        <taxon>Nemacheilidae</taxon>
        <taxon>Triplophysa</taxon>
    </lineage>
</organism>
<sequence>MNLDVLADIRSRARRMVSFFRSSTKATEKLIVAQERMARQPLKLLHKVEARCNSTHDMLQRLVYLREPVDAALASLSSDIMPPSSADFDTIFERMDLQQGLNKQCSNVESIRVLAMATLLDSRFKTLGFGKQNHVREAERLLTGESGQSGNIPHKQKHQHLRHLHLRINHRHRTCGRFWIAGTANTITNASAAASSGGNQATFDSVWFEYDAAGRSALVS</sequence>
<accession>A0A5A9PVN6</accession>
<dbReference type="Proteomes" id="UP000324632">
    <property type="component" value="Chromosome 1"/>
</dbReference>